<feature type="repeat" description="ANK" evidence="3">
    <location>
        <begin position="831"/>
        <end position="863"/>
    </location>
</feature>
<dbReference type="PROSITE" id="PS50088">
    <property type="entry name" value="ANK_REPEAT"/>
    <property type="match status" value="11"/>
</dbReference>
<dbReference type="InterPro" id="IPR051631">
    <property type="entry name" value="Ankyrin-KH/SAM_domain"/>
</dbReference>
<dbReference type="InterPro" id="IPR056884">
    <property type="entry name" value="NPHP3-like_N"/>
</dbReference>
<dbReference type="InterPro" id="IPR054471">
    <property type="entry name" value="GPIID_WHD"/>
</dbReference>
<dbReference type="EMBL" id="JARIHO010000051">
    <property type="protein sequence ID" value="KAJ7321268.1"/>
    <property type="molecule type" value="Genomic_DNA"/>
</dbReference>
<dbReference type="SMART" id="SM00248">
    <property type="entry name" value="ANK"/>
    <property type="match status" value="15"/>
</dbReference>
<feature type="repeat" description="ANK" evidence="3">
    <location>
        <begin position="967"/>
        <end position="999"/>
    </location>
</feature>
<dbReference type="Proteomes" id="UP001218218">
    <property type="component" value="Unassembled WGS sequence"/>
</dbReference>
<evidence type="ECO:0000259" key="6">
    <source>
        <dbReference type="Pfam" id="PF22939"/>
    </source>
</evidence>
<feature type="region of interest" description="Disordered" evidence="4">
    <location>
        <begin position="192"/>
        <end position="212"/>
    </location>
</feature>
<gene>
    <name evidence="8" type="ORF">DFH08DRAFT_941950</name>
</gene>
<dbReference type="Pfam" id="PF22939">
    <property type="entry name" value="WHD_GPIID"/>
    <property type="match status" value="1"/>
</dbReference>
<evidence type="ECO:0000259" key="7">
    <source>
        <dbReference type="Pfam" id="PF24883"/>
    </source>
</evidence>
<dbReference type="InterPro" id="IPR036770">
    <property type="entry name" value="Ankyrin_rpt-contain_sf"/>
</dbReference>
<evidence type="ECO:0000256" key="3">
    <source>
        <dbReference type="PROSITE-ProRule" id="PRU00023"/>
    </source>
</evidence>
<feature type="repeat" description="ANK" evidence="3">
    <location>
        <begin position="1168"/>
        <end position="1200"/>
    </location>
</feature>
<evidence type="ECO:0000256" key="2">
    <source>
        <dbReference type="ARBA" id="ARBA00023043"/>
    </source>
</evidence>
<feature type="repeat" description="ANK" evidence="3">
    <location>
        <begin position="1201"/>
        <end position="1233"/>
    </location>
</feature>
<evidence type="ECO:0000313" key="8">
    <source>
        <dbReference type="EMBL" id="KAJ7321268.1"/>
    </source>
</evidence>
<feature type="repeat" description="ANK" evidence="3">
    <location>
        <begin position="1135"/>
        <end position="1167"/>
    </location>
</feature>
<feature type="domain" description="Nephrocystin 3-like N-terminal" evidence="7">
    <location>
        <begin position="273"/>
        <end position="432"/>
    </location>
</feature>
<dbReference type="SUPFAM" id="SSF48403">
    <property type="entry name" value="Ankyrin repeat"/>
    <property type="match status" value="2"/>
</dbReference>
<feature type="repeat" description="ANK" evidence="3">
    <location>
        <begin position="1229"/>
        <end position="1261"/>
    </location>
</feature>
<dbReference type="Gene3D" id="1.25.40.20">
    <property type="entry name" value="Ankyrin repeat-containing domain"/>
    <property type="match status" value="5"/>
</dbReference>
<evidence type="ECO:0000256" key="4">
    <source>
        <dbReference type="SAM" id="MobiDB-lite"/>
    </source>
</evidence>
<feature type="repeat" description="ANK" evidence="3">
    <location>
        <begin position="1099"/>
        <end position="1134"/>
    </location>
</feature>
<comment type="caution">
    <text evidence="8">The sequence shown here is derived from an EMBL/GenBank/DDBJ whole genome shotgun (WGS) entry which is preliminary data.</text>
</comment>
<dbReference type="SUPFAM" id="SSF52540">
    <property type="entry name" value="P-loop containing nucleoside triphosphate hydrolases"/>
    <property type="match status" value="1"/>
</dbReference>
<evidence type="ECO:0000313" key="9">
    <source>
        <dbReference type="Proteomes" id="UP001218218"/>
    </source>
</evidence>
<dbReference type="Gene3D" id="3.40.50.300">
    <property type="entry name" value="P-loop containing nucleotide triphosphate hydrolases"/>
    <property type="match status" value="1"/>
</dbReference>
<name>A0AAD6ZFW9_9AGAR</name>
<feature type="repeat" description="ANK" evidence="3">
    <location>
        <begin position="1033"/>
        <end position="1065"/>
    </location>
</feature>
<dbReference type="PROSITE" id="PS50297">
    <property type="entry name" value="ANK_REP_REGION"/>
    <property type="match status" value="9"/>
</dbReference>
<feature type="repeat" description="ANK" evidence="3">
    <location>
        <begin position="1000"/>
        <end position="1032"/>
    </location>
</feature>
<dbReference type="Pfam" id="PF24883">
    <property type="entry name" value="NPHP3_N"/>
    <property type="match status" value="1"/>
</dbReference>
<sequence>MRIQHGLRILSASSMADLVALIASVLQLVDTVAKAGDYLQDFRNAPKDQQQLLLEIQNLDPLIRKLDQCIRSDRACGTASIIQHFEEPLTHLEVMLERLKKKLDLDDIKKFSSRLTWSLWGKDEVNEALGAIERFKSSLAASSGMDILDSIHAMQTANNYSTFGPRERPTPATPRKANEFQTANTYCISHISGGTGGPGGSGGKEGGGGGVGEGPTFQAATMHVVIKNPPPDMHSRPPVEADQSAERRQIIEWTSPLNFFPRQADILSTRQPGTGEWLLQNRLFKKWKTGEIQALWCRGMPGAGKTVLASIVIDDLRANLTNENTGVAVLYLDHKATEIQSTSNLLAAIWRQLAPGKLISSLVYALYRKHYEHGTRPSLEETYSMLHSTVSECSCVFIVVDAHDGYLEAHRDTLLRLLCKLGPAVRLMLTSRPHISIDHVISNIETLDVRATEEDIRKYLDEQILKSSRLSRHVNKSSSLRESIEKNIVKCSDGMFLLAKLNIDSLTTKQTVAAVQEALMSLPSELDGAYDDIVDRINRQSEDDRQLAWRTLSWALNAKRPLRPSQLREALSVEPGATALDPDRLTDMDIILSVCAGLVIFDEVDDKVRLIHYTTQMYLQSAHVQTSMFPHAQSKITLRCITYMALTFEAFTRRLQQPLLLFTHNPFLHYAVEYCLVHAHGEPETHIKHWILSFLANCSTWWRLCNWKHGERQSAPEKLRIALAFHLEVICRHIIDENGVGNLLQEAASRGATDEVRILLKHGVNVENEGNTLQEAVAHGHEEIVRLLLVHGADNNSRGPNSTVPQGHEDLESAEHGRMAQVSVNAESRIRYGTALYHASRTGNEAIVKLLIEHGADINADGGEHGSALQAALWNGQEGVARLLIEHGAKFKAEGGEYGTALQVAVRQGREGIIRLLIEYGTDINAEGGEYDGVYGSLLQAALWNGKEGAARLLVEHGADVNAEGGKYGNPLQAALWNGKEGTAQLLIEHGADANAEGGEYGSLLQAALWNGKEEAARLLIEHGADVNAEGGKYGNPLQAALWNGKEGTAQLLIEHGADINAEDGVYGSLLQAALWNGKEGAARLLIEHGADVNAEGEEYGSALHAALWMQHEIHESVVELLIQRGADVNAKGRRCGTALQVAACQGRKGIIQLLIEHGADINAEGGEHGSALCVASKWGHKAIVKLLIKHGADVKAEGGEYGSALCVASSQGHTAIVKWLLKHGADVKADSALSLASSRGHKAIAKLLLEHGANVDAESRKDEPLAWESIGLDDLEPLSDSDWVEI</sequence>
<feature type="compositionally biased region" description="Gly residues" evidence="4">
    <location>
        <begin position="193"/>
        <end position="212"/>
    </location>
</feature>
<dbReference type="InterPro" id="IPR002110">
    <property type="entry name" value="Ankyrin_rpt"/>
</dbReference>
<dbReference type="PANTHER" id="PTHR23206:SF7">
    <property type="entry name" value="PROTEIN KINASE DOMAIN-CONTAINING PROTEIN"/>
    <property type="match status" value="1"/>
</dbReference>
<feature type="signal peptide" evidence="5">
    <location>
        <begin position="1"/>
        <end position="35"/>
    </location>
</feature>
<protein>
    <submittedName>
        <fullName evidence="8">Ankyrin repeat-containing domain protein</fullName>
    </submittedName>
</protein>
<evidence type="ECO:0000256" key="5">
    <source>
        <dbReference type="SAM" id="SignalP"/>
    </source>
</evidence>
<keyword evidence="1" id="KW-0677">Repeat</keyword>
<dbReference type="Pfam" id="PF12796">
    <property type="entry name" value="Ank_2"/>
    <property type="match status" value="5"/>
</dbReference>
<dbReference type="InterPro" id="IPR027417">
    <property type="entry name" value="P-loop_NTPase"/>
</dbReference>
<dbReference type="Pfam" id="PF00023">
    <property type="entry name" value="Ank"/>
    <property type="match status" value="1"/>
</dbReference>
<keyword evidence="9" id="KW-1185">Reference proteome</keyword>
<keyword evidence="2 3" id="KW-0040">ANK repeat</keyword>
<feature type="repeat" description="ANK" evidence="3">
    <location>
        <begin position="897"/>
        <end position="929"/>
    </location>
</feature>
<reference evidence="8" key="1">
    <citation type="submission" date="2023-03" db="EMBL/GenBank/DDBJ databases">
        <title>Massive genome expansion in bonnet fungi (Mycena s.s.) driven by repeated elements and novel gene families across ecological guilds.</title>
        <authorList>
            <consortium name="Lawrence Berkeley National Laboratory"/>
            <person name="Harder C.B."/>
            <person name="Miyauchi S."/>
            <person name="Viragh M."/>
            <person name="Kuo A."/>
            <person name="Thoen E."/>
            <person name="Andreopoulos B."/>
            <person name="Lu D."/>
            <person name="Skrede I."/>
            <person name="Drula E."/>
            <person name="Henrissat B."/>
            <person name="Morin E."/>
            <person name="Kohler A."/>
            <person name="Barry K."/>
            <person name="LaButti K."/>
            <person name="Morin E."/>
            <person name="Salamov A."/>
            <person name="Lipzen A."/>
            <person name="Mereny Z."/>
            <person name="Hegedus B."/>
            <person name="Baldrian P."/>
            <person name="Stursova M."/>
            <person name="Weitz H."/>
            <person name="Taylor A."/>
            <person name="Grigoriev I.V."/>
            <person name="Nagy L.G."/>
            <person name="Martin F."/>
            <person name="Kauserud H."/>
        </authorList>
    </citation>
    <scope>NUCLEOTIDE SEQUENCE</scope>
    <source>
        <strain evidence="8">CBHHK002</strain>
    </source>
</reference>
<dbReference type="PANTHER" id="PTHR23206">
    <property type="entry name" value="MASK PROTEIN"/>
    <property type="match status" value="1"/>
</dbReference>
<evidence type="ECO:0000256" key="1">
    <source>
        <dbReference type="ARBA" id="ARBA00022737"/>
    </source>
</evidence>
<feature type="repeat" description="ANK" evidence="3">
    <location>
        <begin position="768"/>
        <end position="800"/>
    </location>
</feature>
<accession>A0AAD6ZFW9</accession>
<organism evidence="8 9">
    <name type="scientific">Mycena albidolilacea</name>
    <dbReference type="NCBI Taxonomy" id="1033008"/>
    <lineage>
        <taxon>Eukaryota</taxon>
        <taxon>Fungi</taxon>
        <taxon>Dikarya</taxon>
        <taxon>Basidiomycota</taxon>
        <taxon>Agaricomycotina</taxon>
        <taxon>Agaricomycetes</taxon>
        <taxon>Agaricomycetidae</taxon>
        <taxon>Agaricales</taxon>
        <taxon>Marasmiineae</taxon>
        <taxon>Mycenaceae</taxon>
        <taxon>Mycena</taxon>
    </lineage>
</organism>
<proteinExistence type="predicted"/>
<keyword evidence="5" id="KW-0732">Signal</keyword>
<feature type="domain" description="GPI inositol-deacylase winged helix" evidence="6">
    <location>
        <begin position="543"/>
        <end position="625"/>
    </location>
</feature>
<feature type="chain" id="PRO_5042246215" evidence="5">
    <location>
        <begin position="36"/>
        <end position="1287"/>
    </location>
</feature>